<evidence type="ECO:0000256" key="4">
    <source>
        <dbReference type="ARBA" id="ARBA00022723"/>
    </source>
</evidence>
<feature type="transmembrane region" description="Helical" evidence="7">
    <location>
        <begin position="20"/>
        <end position="40"/>
    </location>
</feature>
<gene>
    <name evidence="8" type="ORF">QBC37DRAFT_292107</name>
</gene>
<keyword evidence="9" id="KW-1185">Reference proteome</keyword>
<dbReference type="Gene3D" id="1.10.630.10">
    <property type="entry name" value="Cytochrome P450"/>
    <property type="match status" value="1"/>
</dbReference>
<keyword evidence="7" id="KW-0472">Membrane</keyword>
<dbReference type="Proteomes" id="UP001301769">
    <property type="component" value="Unassembled WGS sequence"/>
</dbReference>
<feature type="binding site" description="axial binding residue" evidence="6">
    <location>
        <position position="457"/>
    </location>
    <ligand>
        <name>heme</name>
        <dbReference type="ChEBI" id="CHEBI:30413"/>
    </ligand>
    <ligandPart>
        <name>Fe</name>
        <dbReference type="ChEBI" id="CHEBI:18248"/>
    </ligandPart>
</feature>
<proteinExistence type="inferred from homology"/>
<evidence type="ECO:0000256" key="5">
    <source>
        <dbReference type="ARBA" id="ARBA00023004"/>
    </source>
</evidence>
<dbReference type="InterPro" id="IPR001128">
    <property type="entry name" value="Cyt_P450"/>
</dbReference>
<dbReference type="SUPFAM" id="SSF48264">
    <property type="entry name" value="Cytochrome P450"/>
    <property type="match status" value="1"/>
</dbReference>
<evidence type="ECO:0000256" key="6">
    <source>
        <dbReference type="PIRSR" id="PIRSR602401-1"/>
    </source>
</evidence>
<keyword evidence="8" id="KW-0560">Oxidoreductase</keyword>
<organism evidence="8 9">
    <name type="scientific">Rhypophila decipiens</name>
    <dbReference type="NCBI Taxonomy" id="261697"/>
    <lineage>
        <taxon>Eukaryota</taxon>
        <taxon>Fungi</taxon>
        <taxon>Dikarya</taxon>
        <taxon>Ascomycota</taxon>
        <taxon>Pezizomycotina</taxon>
        <taxon>Sordariomycetes</taxon>
        <taxon>Sordariomycetidae</taxon>
        <taxon>Sordariales</taxon>
        <taxon>Naviculisporaceae</taxon>
        <taxon>Rhypophila</taxon>
    </lineage>
</organism>
<dbReference type="AlphaFoldDB" id="A0AAN6Y3H4"/>
<accession>A0AAN6Y3H4</accession>
<dbReference type="InterPro" id="IPR036396">
    <property type="entry name" value="Cyt_P450_sf"/>
</dbReference>
<dbReference type="InterPro" id="IPR050121">
    <property type="entry name" value="Cytochrome_P450_monoxygenase"/>
</dbReference>
<name>A0AAN6Y3H4_9PEZI</name>
<dbReference type="GO" id="GO:0005506">
    <property type="term" value="F:iron ion binding"/>
    <property type="evidence" value="ECO:0007669"/>
    <property type="project" value="InterPro"/>
</dbReference>
<dbReference type="PRINTS" id="PR00463">
    <property type="entry name" value="EP450I"/>
</dbReference>
<reference evidence="8" key="1">
    <citation type="journal article" date="2023" name="Mol. Phylogenet. Evol.">
        <title>Genome-scale phylogeny and comparative genomics of the fungal order Sordariales.</title>
        <authorList>
            <person name="Hensen N."/>
            <person name="Bonometti L."/>
            <person name="Westerberg I."/>
            <person name="Brannstrom I.O."/>
            <person name="Guillou S."/>
            <person name="Cros-Aarteil S."/>
            <person name="Calhoun S."/>
            <person name="Haridas S."/>
            <person name="Kuo A."/>
            <person name="Mondo S."/>
            <person name="Pangilinan J."/>
            <person name="Riley R."/>
            <person name="LaButti K."/>
            <person name="Andreopoulos B."/>
            <person name="Lipzen A."/>
            <person name="Chen C."/>
            <person name="Yan M."/>
            <person name="Daum C."/>
            <person name="Ng V."/>
            <person name="Clum A."/>
            <person name="Steindorff A."/>
            <person name="Ohm R.A."/>
            <person name="Martin F."/>
            <person name="Silar P."/>
            <person name="Natvig D.O."/>
            <person name="Lalanne C."/>
            <person name="Gautier V."/>
            <person name="Ament-Velasquez S.L."/>
            <person name="Kruys A."/>
            <person name="Hutchinson M.I."/>
            <person name="Powell A.J."/>
            <person name="Barry K."/>
            <person name="Miller A.N."/>
            <person name="Grigoriev I.V."/>
            <person name="Debuchy R."/>
            <person name="Gladieux P."/>
            <person name="Hiltunen Thoren M."/>
            <person name="Johannesson H."/>
        </authorList>
    </citation>
    <scope>NUCLEOTIDE SEQUENCE</scope>
    <source>
        <strain evidence="8">PSN293</strain>
    </source>
</reference>
<evidence type="ECO:0000256" key="2">
    <source>
        <dbReference type="ARBA" id="ARBA00010617"/>
    </source>
</evidence>
<comment type="cofactor">
    <cofactor evidence="1 6">
        <name>heme</name>
        <dbReference type="ChEBI" id="CHEBI:30413"/>
    </cofactor>
</comment>
<sequence length="518" mass="58767">MVFTSFNWPNGQILPTMSYLALLLAGIGLWIIYQVIYAIYNYFLSPLRQIPGPCLASVSWLPWYRYWFSGYMHRHVHQLHETYGPVVRIGPSEVSFISTAAWKDIYGLKRCRQIERDPKSFPSLTPHGARFDLLTYSPVDHAKYRKILNPCFSEKATKEYEPTIHGNVDGLVAKLLANVRRDSNDKSVRTNVTNWFQWLTFDMVTDVCWGRSFDCVANEKSHVCLALSMDLVSYSSFIVFVAWWRGLKDFLVELSGVEGLFVDLVRSQCEKHHLVAANNELTAEKTKASIYSNLRQAGDPLNLAELDGNLTAIVIAGSETTGFALTATSYYLAKNPDCFRKAAAEVRHAFFSPEEIKDDALRKLPYLKAAIDEALRMTPAEPNGLARKVVVDGGLDIAGQLIPKGTAIYVSQFAANRSAKYFHLPNDYHPERWLGAPKFKDDQLDAVQPFIMGVNVCIGRGLAWMEMRVTLAKLLWNFDWTVRDGDGDAFEQSKAWHVWTKSHVNLQLRERGMIYGEI</sequence>
<keyword evidence="7" id="KW-1133">Transmembrane helix</keyword>
<comment type="caution">
    <text evidence="8">The sequence shown here is derived from an EMBL/GenBank/DDBJ whole genome shotgun (WGS) entry which is preliminary data.</text>
</comment>
<dbReference type="PANTHER" id="PTHR24305:SF210">
    <property type="entry name" value="CYTOCHROME P450 MONOOXYGENASE ASQL-RELATED"/>
    <property type="match status" value="1"/>
</dbReference>
<keyword evidence="8" id="KW-0503">Monooxygenase</keyword>
<dbReference type="PANTHER" id="PTHR24305">
    <property type="entry name" value="CYTOCHROME P450"/>
    <property type="match status" value="1"/>
</dbReference>
<comment type="similarity">
    <text evidence="2">Belongs to the cytochrome P450 family.</text>
</comment>
<dbReference type="GO" id="GO:0016705">
    <property type="term" value="F:oxidoreductase activity, acting on paired donors, with incorporation or reduction of molecular oxygen"/>
    <property type="evidence" value="ECO:0007669"/>
    <property type="project" value="InterPro"/>
</dbReference>
<dbReference type="InterPro" id="IPR002401">
    <property type="entry name" value="Cyt_P450_E_grp-I"/>
</dbReference>
<evidence type="ECO:0000313" key="9">
    <source>
        <dbReference type="Proteomes" id="UP001301769"/>
    </source>
</evidence>
<dbReference type="GO" id="GO:0004497">
    <property type="term" value="F:monooxygenase activity"/>
    <property type="evidence" value="ECO:0007669"/>
    <property type="project" value="UniProtKB-KW"/>
</dbReference>
<keyword evidence="7" id="KW-0812">Transmembrane</keyword>
<evidence type="ECO:0000256" key="3">
    <source>
        <dbReference type="ARBA" id="ARBA00022617"/>
    </source>
</evidence>
<protein>
    <submittedName>
        <fullName evidence="8">Cytochrome P450 monooxygenase sdnF</fullName>
    </submittedName>
</protein>
<keyword evidence="3 6" id="KW-0349">Heme</keyword>
<dbReference type="EMBL" id="MU858170">
    <property type="protein sequence ID" value="KAK4210605.1"/>
    <property type="molecule type" value="Genomic_DNA"/>
</dbReference>
<keyword evidence="4 6" id="KW-0479">Metal-binding</keyword>
<dbReference type="GO" id="GO:0020037">
    <property type="term" value="F:heme binding"/>
    <property type="evidence" value="ECO:0007669"/>
    <property type="project" value="InterPro"/>
</dbReference>
<evidence type="ECO:0000256" key="7">
    <source>
        <dbReference type="SAM" id="Phobius"/>
    </source>
</evidence>
<reference evidence="8" key="2">
    <citation type="submission" date="2023-05" db="EMBL/GenBank/DDBJ databases">
        <authorList>
            <consortium name="Lawrence Berkeley National Laboratory"/>
            <person name="Steindorff A."/>
            <person name="Hensen N."/>
            <person name="Bonometti L."/>
            <person name="Westerberg I."/>
            <person name="Brannstrom I.O."/>
            <person name="Guillou S."/>
            <person name="Cros-Aarteil S."/>
            <person name="Calhoun S."/>
            <person name="Haridas S."/>
            <person name="Kuo A."/>
            <person name="Mondo S."/>
            <person name="Pangilinan J."/>
            <person name="Riley R."/>
            <person name="Labutti K."/>
            <person name="Andreopoulos B."/>
            <person name="Lipzen A."/>
            <person name="Chen C."/>
            <person name="Yanf M."/>
            <person name="Daum C."/>
            <person name="Ng V."/>
            <person name="Clum A."/>
            <person name="Ohm R."/>
            <person name="Martin F."/>
            <person name="Silar P."/>
            <person name="Natvig D."/>
            <person name="Lalanne C."/>
            <person name="Gautier V."/>
            <person name="Ament-Velasquez S.L."/>
            <person name="Kruys A."/>
            <person name="Hutchinson M.I."/>
            <person name="Powell A.J."/>
            <person name="Barry K."/>
            <person name="Miller A.N."/>
            <person name="Grigoriev I.V."/>
            <person name="Debuchy R."/>
            <person name="Gladieux P."/>
            <person name="Thoren M.H."/>
            <person name="Johannesson H."/>
        </authorList>
    </citation>
    <scope>NUCLEOTIDE SEQUENCE</scope>
    <source>
        <strain evidence="8">PSN293</strain>
    </source>
</reference>
<dbReference type="CDD" id="cd11058">
    <property type="entry name" value="CYP60B-like"/>
    <property type="match status" value="1"/>
</dbReference>
<dbReference type="Pfam" id="PF00067">
    <property type="entry name" value="p450"/>
    <property type="match status" value="1"/>
</dbReference>
<evidence type="ECO:0000313" key="8">
    <source>
        <dbReference type="EMBL" id="KAK4210605.1"/>
    </source>
</evidence>
<keyword evidence="5 6" id="KW-0408">Iron</keyword>
<dbReference type="PRINTS" id="PR00385">
    <property type="entry name" value="P450"/>
</dbReference>
<evidence type="ECO:0000256" key="1">
    <source>
        <dbReference type="ARBA" id="ARBA00001971"/>
    </source>
</evidence>